<dbReference type="PANTHER" id="PTHR24113:SF12">
    <property type="entry name" value="RAN GTPASE-ACTIVATING PROTEIN 1"/>
    <property type="match status" value="1"/>
</dbReference>
<reference evidence="1 2" key="1">
    <citation type="submission" date="2024-02" db="EMBL/GenBank/DDBJ databases">
        <authorList>
            <person name="Chen Y."/>
            <person name="Shah S."/>
            <person name="Dougan E. K."/>
            <person name="Thang M."/>
            <person name="Chan C."/>
        </authorList>
    </citation>
    <scope>NUCLEOTIDE SEQUENCE [LARGE SCALE GENOMIC DNA]</scope>
</reference>
<accession>A0ABP0HFE0</accession>
<comment type="caution">
    <text evidence="1">The sequence shown here is derived from an EMBL/GenBank/DDBJ whole genome shotgun (WGS) entry which is preliminary data.</text>
</comment>
<sequence length="325" mass="34763">MEAAAYSLSEVLKALHSKCMTLHACENRLGDQGSEQVALALAENCFVRTLRLHDNDIGDHGAAVLAEALLSNRCLLTLSMTRNRVGPAGAWELGICLRANSRLTKLDLGQNSLEDEGAINLSLGLAQNHGLLSLDLQANRIGNPGAAALAGALTKGISLRELHLRDNRIDDDGAESLAGALALSKLVLLDLSFNMLGGSGLHQLTEAVEQSETMTSLSLQGGRFQGLEVQRLQSALERNKRTLILMVDVVRAFETLQVSCRTMSGNTMLEVQIPDVTSLEELYIMVADAVGTPASLLNLIDPRGEILADSPDLVSEQFAQQAEAS</sequence>
<dbReference type="InterPro" id="IPR027038">
    <property type="entry name" value="RanGap"/>
</dbReference>
<dbReference type="Gene3D" id="3.80.10.10">
    <property type="entry name" value="Ribonuclease Inhibitor"/>
    <property type="match status" value="2"/>
</dbReference>
<dbReference type="InterPro" id="IPR032675">
    <property type="entry name" value="LRR_dom_sf"/>
</dbReference>
<organism evidence="1 2">
    <name type="scientific">Durusdinium trenchii</name>
    <dbReference type="NCBI Taxonomy" id="1381693"/>
    <lineage>
        <taxon>Eukaryota</taxon>
        <taxon>Sar</taxon>
        <taxon>Alveolata</taxon>
        <taxon>Dinophyceae</taxon>
        <taxon>Suessiales</taxon>
        <taxon>Symbiodiniaceae</taxon>
        <taxon>Durusdinium</taxon>
    </lineage>
</organism>
<gene>
    <name evidence="1" type="ORF">CCMP2556_LOCUS1282</name>
</gene>
<name>A0ABP0HFE0_9DINO</name>
<proteinExistence type="predicted"/>
<dbReference type="InterPro" id="IPR001611">
    <property type="entry name" value="Leu-rich_rpt"/>
</dbReference>
<evidence type="ECO:0000313" key="1">
    <source>
        <dbReference type="EMBL" id="CAK8988488.1"/>
    </source>
</evidence>
<dbReference type="SMART" id="SM00368">
    <property type="entry name" value="LRR_RI"/>
    <property type="match status" value="6"/>
</dbReference>
<dbReference type="Proteomes" id="UP001642484">
    <property type="component" value="Unassembled WGS sequence"/>
</dbReference>
<dbReference type="EMBL" id="CAXAMN010000436">
    <property type="protein sequence ID" value="CAK8988488.1"/>
    <property type="molecule type" value="Genomic_DNA"/>
</dbReference>
<dbReference type="Pfam" id="PF13516">
    <property type="entry name" value="LRR_6"/>
    <property type="match status" value="5"/>
</dbReference>
<evidence type="ECO:0000313" key="2">
    <source>
        <dbReference type="Proteomes" id="UP001642484"/>
    </source>
</evidence>
<protein>
    <submittedName>
        <fullName evidence="1">Uncharacterized protein</fullName>
    </submittedName>
</protein>
<dbReference type="SUPFAM" id="SSF52047">
    <property type="entry name" value="RNI-like"/>
    <property type="match status" value="1"/>
</dbReference>
<keyword evidence="2" id="KW-1185">Reference proteome</keyword>
<dbReference type="PANTHER" id="PTHR24113">
    <property type="entry name" value="RAN GTPASE-ACTIVATING PROTEIN 1"/>
    <property type="match status" value="1"/>
</dbReference>